<feature type="chain" id="PRO_5038461335" evidence="1">
    <location>
        <begin position="24"/>
        <end position="345"/>
    </location>
</feature>
<dbReference type="RefSeq" id="WP_208259084.1">
    <property type="nucleotide sequence ID" value="NZ_JAGEOJ010000012.1"/>
</dbReference>
<gene>
    <name evidence="2" type="ORF">J4573_29170</name>
</gene>
<sequence length="345" mass="36317">MKRVITVVATAATLASLPAPAFAGAPELRTVSLPFLWSRSELFEVTPDGAGGVWAGGMQGKYCVRWGDLCPVYSDGNPVVRRRVGSSWQEYPINGWTGQGEIARIASSGGETWIAGGPSASTSSSRYVARFDGSAFQNVTVPTSSINMLATGPAGTFISYWDMDARVLKRTGDAWTAVEVPGFGNINDLQGLTATDVWAVGDREQPQVGSVPAAAHFDGVAWKSVPLPAASGNDRFLKVVPVAANNVWAITEKYLMHWNGSAWSPIAPPAGYADFADLTVDSSDIPWVAPEESASPLKAPYRYSGGKWEAVTVPTGIEVHDLATVSGVIWGVGRQGDGAAAVNGS</sequence>
<dbReference type="EMBL" id="JAGEOJ010000012">
    <property type="protein sequence ID" value="MBO2451196.1"/>
    <property type="molecule type" value="Genomic_DNA"/>
</dbReference>
<evidence type="ECO:0000313" key="2">
    <source>
        <dbReference type="EMBL" id="MBO2451196.1"/>
    </source>
</evidence>
<organism evidence="2 3">
    <name type="scientific">Actinomadura barringtoniae</name>
    <dbReference type="NCBI Taxonomy" id="1427535"/>
    <lineage>
        <taxon>Bacteria</taxon>
        <taxon>Bacillati</taxon>
        <taxon>Actinomycetota</taxon>
        <taxon>Actinomycetes</taxon>
        <taxon>Streptosporangiales</taxon>
        <taxon>Thermomonosporaceae</taxon>
        <taxon>Actinomadura</taxon>
    </lineage>
</organism>
<dbReference type="Proteomes" id="UP000669179">
    <property type="component" value="Unassembled WGS sequence"/>
</dbReference>
<accession>A0A939PEM0</accession>
<reference evidence="2" key="1">
    <citation type="submission" date="2021-03" db="EMBL/GenBank/DDBJ databases">
        <authorList>
            <person name="Kanchanasin P."/>
            <person name="Saeng-In P."/>
            <person name="Phongsopitanun W."/>
            <person name="Yuki M."/>
            <person name="Kudo T."/>
            <person name="Ohkuma M."/>
            <person name="Tanasupawat S."/>
        </authorList>
    </citation>
    <scope>NUCLEOTIDE SEQUENCE</scope>
    <source>
        <strain evidence="2">GKU 128</strain>
    </source>
</reference>
<protein>
    <submittedName>
        <fullName evidence="2">Uncharacterized protein</fullName>
    </submittedName>
</protein>
<keyword evidence="3" id="KW-1185">Reference proteome</keyword>
<comment type="caution">
    <text evidence="2">The sequence shown here is derived from an EMBL/GenBank/DDBJ whole genome shotgun (WGS) entry which is preliminary data.</text>
</comment>
<feature type="signal peptide" evidence="1">
    <location>
        <begin position="1"/>
        <end position="23"/>
    </location>
</feature>
<name>A0A939PEM0_9ACTN</name>
<keyword evidence="1" id="KW-0732">Signal</keyword>
<evidence type="ECO:0000256" key="1">
    <source>
        <dbReference type="SAM" id="SignalP"/>
    </source>
</evidence>
<evidence type="ECO:0000313" key="3">
    <source>
        <dbReference type="Proteomes" id="UP000669179"/>
    </source>
</evidence>
<proteinExistence type="predicted"/>
<dbReference type="AlphaFoldDB" id="A0A939PEM0"/>